<dbReference type="InterPro" id="IPR039421">
    <property type="entry name" value="Type_1_exporter"/>
</dbReference>
<dbReference type="EMBL" id="JBHSNC010000053">
    <property type="protein sequence ID" value="MFC5531367.1"/>
    <property type="molecule type" value="Genomic_DNA"/>
</dbReference>
<comment type="subcellular location">
    <subcellularLocation>
        <location evidence="1">Cell membrane</location>
        <topology evidence="1">Multi-pass membrane protein</topology>
    </subcellularLocation>
</comment>
<evidence type="ECO:0000313" key="12">
    <source>
        <dbReference type="Proteomes" id="UP001596108"/>
    </source>
</evidence>
<feature type="transmembrane region" description="Helical" evidence="8">
    <location>
        <begin position="214"/>
        <end position="231"/>
    </location>
</feature>
<dbReference type="PROSITE" id="PS00211">
    <property type="entry name" value="ABC_TRANSPORTER_1"/>
    <property type="match status" value="1"/>
</dbReference>
<dbReference type="PANTHER" id="PTHR43394">
    <property type="entry name" value="ATP-DEPENDENT PERMEASE MDL1, MITOCHONDRIAL"/>
    <property type="match status" value="1"/>
</dbReference>
<accession>A0ABW0R512</accession>
<evidence type="ECO:0000256" key="5">
    <source>
        <dbReference type="ARBA" id="ARBA00022989"/>
    </source>
</evidence>
<dbReference type="InterPro" id="IPR003439">
    <property type="entry name" value="ABC_transporter-like_ATP-bd"/>
</dbReference>
<dbReference type="PANTHER" id="PTHR43394:SF1">
    <property type="entry name" value="ATP-BINDING CASSETTE SUB-FAMILY B MEMBER 10, MITOCHONDRIAL"/>
    <property type="match status" value="1"/>
</dbReference>
<dbReference type="SUPFAM" id="SSF90123">
    <property type="entry name" value="ABC transporter transmembrane region"/>
    <property type="match status" value="1"/>
</dbReference>
<feature type="transmembrane region" description="Helical" evidence="8">
    <location>
        <begin position="58"/>
        <end position="78"/>
    </location>
</feature>
<evidence type="ECO:0000259" key="9">
    <source>
        <dbReference type="PROSITE" id="PS50893"/>
    </source>
</evidence>
<feature type="transmembrane region" description="Helical" evidence="8">
    <location>
        <begin position="191"/>
        <end position="208"/>
    </location>
</feature>
<dbReference type="PROSITE" id="PS50893">
    <property type="entry name" value="ABC_TRANSPORTER_2"/>
    <property type="match status" value="1"/>
</dbReference>
<dbReference type="CDD" id="cd18547">
    <property type="entry name" value="ABC_6TM_Tm288_like"/>
    <property type="match status" value="1"/>
</dbReference>
<feature type="compositionally biased region" description="Gly residues" evidence="7">
    <location>
        <begin position="11"/>
        <end position="32"/>
    </location>
</feature>
<evidence type="ECO:0000259" key="10">
    <source>
        <dbReference type="PROSITE" id="PS50929"/>
    </source>
</evidence>
<evidence type="ECO:0000256" key="8">
    <source>
        <dbReference type="SAM" id="Phobius"/>
    </source>
</evidence>
<evidence type="ECO:0000256" key="3">
    <source>
        <dbReference type="ARBA" id="ARBA00022741"/>
    </source>
</evidence>
<feature type="region of interest" description="Disordered" evidence="7">
    <location>
        <begin position="1"/>
        <end position="32"/>
    </location>
</feature>
<feature type="domain" description="ABC transporter" evidence="9">
    <location>
        <begin position="389"/>
        <end position="623"/>
    </location>
</feature>
<evidence type="ECO:0000256" key="7">
    <source>
        <dbReference type="SAM" id="MobiDB-lite"/>
    </source>
</evidence>
<dbReference type="Gene3D" id="3.40.50.300">
    <property type="entry name" value="P-loop containing nucleotide triphosphate hydrolases"/>
    <property type="match status" value="1"/>
</dbReference>
<gene>
    <name evidence="11" type="ORF">ACFPQ4_18260</name>
</gene>
<comment type="caution">
    <text evidence="11">The sequence shown here is derived from an EMBL/GenBank/DDBJ whole genome shotgun (WGS) entry which is preliminary data.</text>
</comment>
<dbReference type="Proteomes" id="UP001596108">
    <property type="component" value="Unassembled WGS sequence"/>
</dbReference>
<keyword evidence="6 8" id="KW-0472">Membrane</keyword>
<dbReference type="InterPro" id="IPR011527">
    <property type="entry name" value="ABC1_TM_dom"/>
</dbReference>
<keyword evidence="4 11" id="KW-0067">ATP-binding</keyword>
<keyword evidence="5 8" id="KW-1133">Transmembrane helix</keyword>
<dbReference type="GO" id="GO:0005524">
    <property type="term" value="F:ATP binding"/>
    <property type="evidence" value="ECO:0007669"/>
    <property type="project" value="UniProtKB-KW"/>
</dbReference>
<organism evidence="11 12">
    <name type="scientific">Cohnella yongneupensis</name>
    <dbReference type="NCBI Taxonomy" id="425006"/>
    <lineage>
        <taxon>Bacteria</taxon>
        <taxon>Bacillati</taxon>
        <taxon>Bacillota</taxon>
        <taxon>Bacilli</taxon>
        <taxon>Bacillales</taxon>
        <taxon>Paenibacillaceae</taxon>
        <taxon>Cohnella</taxon>
    </lineage>
</organism>
<dbReference type="InterPro" id="IPR027417">
    <property type="entry name" value="P-loop_NTPase"/>
</dbReference>
<keyword evidence="3" id="KW-0547">Nucleotide-binding</keyword>
<keyword evidence="2 8" id="KW-0812">Transmembrane</keyword>
<dbReference type="Gene3D" id="1.20.1560.10">
    <property type="entry name" value="ABC transporter type 1, transmembrane domain"/>
    <property type="match status" value="1"/>
</dbReference>
<sequence length="635" mass="69585">MSQQQHQRAPGGPGAGPGPGRGPMGGGFGGMGGFGMPGQKPKNFKGTLRRLVRYLKPYRTNLLIVFITAILSTTFTIFSPKLLGHATTRLFEGLISKANGGTGIDFGPIANIIFLLMGLYVVSSLFTYIQQFVMAGVAQKTVYGLRNEVNEKLGKLPLKFFDSRTHGEILSRAVNDVDNISNTLQQSMTQLITSIISILGVIIMMLTISPMLTLIVLITLPLSVLVIRGIAKKSQAYFKTQQMELGKLNGHVEEMYTGHQIVKAFGQEEQSVERFDDINERLYASGWRAQFVSGAIMPLMNMVSNIGYVFIAVIGGILVTRNAIKIGDIQAFIQYMRQFSMPLAQTANIANIIQSTIASAERVFELLDETEEVPEAASAVKLESPKGHVELRDVSFGYKEDAMLIEHMNINVRSGQTVAIVGPTGAGKTTLVNLLMRFYELNGGEITVDGVNITRMQRGELRSLFGMVLQDTWLFNGTIRDNIAYGRLGVSEEEIVQAARAAHADHFIRTLPEGYDTMLNEEASNLSQGQKQLLTIARAILADPAILILDEATSSVDTRTEAHIQKAMQELMKGRTSFVIAHRLSTIRDADLILVMNQGSIVEKGTHEELLAQNGFYADLYNSQFAAGGLRKSPA</sequence>
<dbReference type="SMART" id="SM00382">
    <property type="entry name" value="AAA"/>
    <property type="match status" value="1"/>
</dbReference>
<dbReference type="Pfam" id="PF00005">
    <property type="entry name" value="ABC_tran"/>
    <property type="match status" value="1"/>
</dbReference>
<evidence type="ECO:0000256" key="1">
    <source>
        <dbReference type="ARBA" id="ARBA00004651"/>
    </source>
</evidence>
<name>A0ABW0R512_9BACL</name>
<dbReference type="InterPro" id="IPR017871">
    <property type="entry name" value="ABC_transporter-like_CS"/>
</dbReference>
<dbReference type="InterPro" id="IPR003593">
    <property type="entry name" value="AAA+_ATPase"/>
</dbReference>
<feature type="domain" description="ABC transmembrane type-1" evidence="10">
    <location>
        <begin position="63"/>
        <end position="355"/>
    </location>
</feature>
<dbReference type="Pfam" id="PF00664">
    <property type="entry name" value="ABC_membrane"/>
    <property type="match status" value="1"/>
</dbReference>
<reference evidence="12" key="1">
    <citation type="journal article" date="2019" name="Int. J. Syst. Evol. Microbiol.">
        <title>The Global Catalogue of Microorganisms (GCM) 10K type strain sequencing project: providing services to taxonomists for standard genome sequencing and annotation.</title>
        <authorList>
            <consortium name="The Broad Institute Genomics Platform"/>
            <consortium name="The Broad Institute Genome Sequencing Center for Infectious Disease"/>
            <person name="Wu L."/>
            <person name="Ma J."/>
        </authorList>
    </citation>
    <scope>NUCLEOTIDE SEQUENCE [LARGE SCALE GENOMIC DNA]</scope>
    <source>
        <strain evidence="12">CGMCC 1.18578</strain>
    </source>
</reference>
<feature type="transmembrane region" description="Helical" evidence="8">
    <location>
        <begin position="109"/>
        <end position="129"/>
    </location>
</feature>
<dbReference type="RefSeq" id="WP_378113322.1">
    <property type="nucleotide sequence ID" value="NZ_JBHSNC010000053.1"/>
</dbReference>
<dbReference type="SUPFAM" id="SSF52540">
    <property type="entry name" value="P-loop containing nucleoside triphosphate hydrolases"/>
    <property type="match status" value="1"/>
</dbReference>
<evidence type="ECO:0000313" key="11">
    <source>
        <dbReference type="EMBL" id="MFC5531367.1"/>
    </source>
</evidence>
<dbReference type="CDD" id="cd03254">
    <property type="entry name" value="ABCC_Glucan_exporter_like"/>
    <property type="match status" value="1"/>
</dbReference>
<dbReference type="PROSITE" id="PS50929">
    <property type="entry name" value="ABC_TM1F"/>
    <property type="match status" value="1"/>
</dbReference>
<protein>
    <submittedName>
        <fullName evidence="11">ABC transporter ATP-binding protein</fullName>
    </submittedName>
</protein>
<proteinExistence type="predicted"/>
<evidence type="ECO:0000256" key="2">
    <source>
        <dbReference type="ARBA" id="ARBA00022692"/>
    </source>
</evidence>
<keyword evidence="12" id="KW-1185">Reference proteome</keyword>
<evidence type="ECO:0000256" key="4">
    <source>
        <dbReference type="ARBA" id="ARBA00022840"/>
    </source>
</evidence>
<dbReference type="InterPro" id="IPR036640">
    <property type="entry name" value="ABC1_TM_sf"/>
</dbReference>
<evidence type="ECO:0000256" key="6">
    <source>
        <dbReference type="ARBA" id="ARBA00023136"/>
    </source>
</evidence>